<dbReference type="EMBL" id="KN716154">
    <property type="protein sequence ID" value="KJH53281.1"/>
    <property type="molecule type" value="Genomic_DNA"/>
</dbReference>
<evidence type="ECO:0000256" key="2">
    <source>
        <dbReference type="ARBA" id="ARBA00022448"/>
    </source>
</evidence>
<dbReference type="GO" id="GO:0089718">
    <property type="term" value="P:amino acid import across plasma membrane"/>
    <property type="evidence" value="ECO:0007669"/>
    <property type="project" value="TreeGrafter"/>
</dbReference>
<feature type="compositionally biased region" description="Basic and acidic residues" evidence="7">
    <location>
        <begin position="14"/>
        <end position="49"/>
    </location>
</feature>
<gene>
    <name evidence="9" type="ORF">DICVIV_00592</name>
</gene>
<keyword evidence="2" id="KW-0813">Transport</keyword>
<dbReference type="Proteomes" id="UP000053766">
    <property type="component" value="Unassembled WGS sequence"/>
</dbReference>
<feature type="region of interest" description="Disordered" evidence="7">
    <location>
        <begin position="1"/>
        <end position="101"/>
    </location>
</feature>
<evidence type="ECO:0000256" key="1">
    <source>
        <dbReference type="ARBA" id="ARBA00004141"/>
    </source>
</evidence>
<evidence type="ECO:0000256" key="7">
    <source>
        <dbReference type="SAM" id="MobiDB-lite"/>
    </source>
</evidence>
<accession>A0A0D8YF66</accession>
<reference evidence="9 10" key="1">
    <citation type="submission" date="2013-11" db="EMBL/GenBank/DDBJ databases">
        <title>Draft genome of the bovine lungworm Dictyocaulus viviparus.</title>
        <authorList>
            <person name="Mitreva M."/>
        </authorList>
    </citation>
    <scope>NUCLEOTIDE SEQUENCE [LARGE SCALE GENOMIC DNA]</scope>
    <source>
        <strain evidence="9 10">HannoverDv2000</strain>
    </source>
</reference>
<keyword evidence="10" id="KW-1185">Reference proteome</keyword>
<feature type="transmembrane region" description="Helical" evidence="8">
    <location>
        <begin position="177"/>
        <end position="203"/>
    </location>
</feature>
<evidence type="ECO:0000256" key="5">
    <source>
        <dbReference type="ARBA" id="ARBA00022989"/>
    </source>
</evidence>
<evidence type="ECO:0000313" key="10">
    <source>
        <dbReference type="Proteomes" id="UP000053766"/>
    </source>
</evidence>
<comment type="subcellular location">
    <subcellularLocation>
        <location evidence="1">Membrane</location>
        <topology evidence="1">Multi-pass membrane protein</topology>
    </subcellularLocation>
</comment>
<feature type="transmembrane region" description="Helical" evidence="8">
    <location>
        <begin position="223"/>
        <end position="244"/>
    </location>
</feature>
<evidence type="ECO:0000256" key="3">
    <source>
        <dbReference type="ARBA" id="ARBA00022692"/>
    </source>
</evidence>
<dbReference type="AlphaFoldDB" id="A0A0D8YF66"/>
<dbReference type="PANTHER" id="PTHR11616:SF241">
    <property type="entry name" value="SODIUM- AND CHLORIDE-DEPENDENT GLYCINE TRANSPORTER 2"/>
    <property type="match status" value="1"/>
</dbReference>
<protein>
    <submittedName>
        <fullName evidence="9">Uncharacterized protein</fullName>
    </submittedName>
</protein>
<name>A0A0D8YF66_DICVI</name>
<dbReference type="GO" id="GO:0005886">
    <property type="term" value="C:plasma membrane"/>
    <property type="evidence" value="ECO:0007669"/>
    <property type="project" value="TreeGrafter"/>
</dbReference>
<reference evidence="10" key="2">
    <citation type="journal article" date="2016" name="Sci. Rep.">
        <title>Dictyocaulus viviparus genome, variome and transcriptome elucidate lungworm biology and support future intervention.</title>
        <authorList>
            <person name="McNulty S.N."/>
            <person name="Strube C."/>
            <person name="Rosa B.A."/>
            <person name="Martin J.C."/>
            <person name="Tyagi R."/>
            <person name="Choi Y.J."/>
            <person name="Wang Q."/>
            <person name="Hallsworth Pepin K."/>
            <person name="Zhang X."/>
            <person name="Ozersky P."/>
            <person name="Wilson R.K."/>
            <person name="Sternberg P.W."/>
            <person name="Gasser R.B."/>
            <person name="Mitreva M."/>
        </authorList>
    </citation>
    <scope>NUCLEOTIDE SEQUENCE [LARGE SCALE GENOMIC DNA]</scope>
    <source>
        <strain evidence="10">HannoverDv2000</strain>
    </source>
</reference>
<keyword evidence="6 8" id="KW-0472">Membrane</keyword>
<keyword evidence="4" id="KW-0769">Symport</keyword>
<proteinExistence type="predicted"/>
<keyword evidence="5 8" id="KW-1133">Transmembrane helix</keyword>
<organism evidence="9 10">
    <name type="scientific">Dictyocaulus viviparus</name>
    <name type="common">Bovine lungworm</name>
    <dbReference type="NCBI Taxonomy" id="29172"/>
    <lineage>
        <taxon>Eukaryota</taxon>
        <taxon>Metazoa</taxon>
        <taxon>Ecdysozoa</taxon>
        <taxon>Nematoda</taxon>
        <taxon>Chromadorea</taxon>
        <taxon>Rhabditida</taxon>
        <taxon>Rhabditina</taxon>
        <taxon>Rhabditomorpha</taxon>
        <taxon>Strongyloidea</taxon>
        <taxon>Metastrongylidae</taxon>
        <taxon>Dictyocaulus</taxon>
    </lineage>
</organism>
<evidence type="ECO:0000256" key="4">
    <source>
        <dbReference type="ARBA" id="ARBA00022847"/>
    </source>
</evidence>
<dbReference type="SUPFAM" id="SSF161070">
    <property type="entry name" value="SNF-like"/>
    <property type="match status" value="1"/>
</dbReference>
<feature type="compositionally biased region" description="Polar residues" evidence="7">
    <location>
        <begin position="87"/>
        <end position="100"/>
    </location>
</feature>
<dbReference type="STRING" id="29172.A0A0D8YF66"/>
<dbReference type="PROSITE" id="PS50267">
    <property type="entry name" value="NA_NEUROTRAN_SYMP_3"/>
    <property type="match status" value="1"/>
</dbReference>
<feature type="compositionally biased region" description="Basic residues" evidence="7">
    <location>
        <begin position="1"/>
        <end position="11"/>
    </location>
</feature>
<dbReference type="InterPro" id="IPR000175">
    <property type="entry name" value="Na/ntran_symport"/>
</dbReference>
<keyword evidence="3 8" id="KW-0812">Transmembrane</keyword>
<dbReference type="InterPro" id="IPR037272">
    <property type="entry name" value="SNS_sf"/>
</dbReference>
<evidence type="ECO:0000256" key="6">
    <source>
        <dbReference type="ARBA" id="ARBA00023136"/>
    </source>
</evidence>
<sequence>MATTSRKRKTVKSSSEEVNRGSHEKDRHSRESYSREGLNRESLNRDGYPENRLSGEALSRESYSRERINRKSTENRETAPTSKEAETGNTEESIAASQEDSSLESERIEVLITSEFREYVEKVTIGKLSRNSFASSLKLNKFGYYCALVAYVSTMDSFTLFTFSVEWRSEKINKKEAYNAMFAVLFLGPFVLCMFVIGFPMVYLELALGQYTHTTVLTIFDRIAPITVGVGASALLILILNVMIGNDLLHIMYGILFQSMNLFITELPWDNCLAEHSKSRRFYITHMK</sequence>
<dbReference type="PANTHER" id="PTHR11616">
    <property type="entry name" value="SODIUM/CHLORIDE DEPENDENT TRANSPORTER"/>
    <property type="match status" value="1"/>
</dbReference>
<dbReference type="GO" id="GO:0005283">
    <property type="term" value="F:amino acid:sodium symporter activity"/>
    <property type="evidence" value="ECO:0007669"/>
    <property type="project" value="TreeGrafter"/>
</dbReference>
<evidence type="ECO:0000256" key="8">
    <source>
        <dbReference type="SAM" id="Phobius"/>
    </source>
</evidence>
<dbReference type="OrthoDB" id="6581954at2759"/>
<evidence type="ECO:0000313" key="9">
    <source>
        <dbReference type="EMBL" id="KJH53281.1"/>
    </source>
</evidence>
<dbReference type="Pfam" id="PF00209">
    <property type="entry name" value="SNF"/>
    <property type="match status" value="1"/>
</dbReference>
<feature type="compositionally biased region" description="Basic and acidic residues" evidence="7">
    <location>
        <begin position="58"/>
        <end position="77"/>
    </location>
</feature>